<evidence type="ECO:0000313" key="2">
    <source>
        <dbReference type="Proteomes" id="UP000177596"/>
    </source>
</evidence>
<comment type="caution">
    <text evidence="1">The sequence shown here is derived from an EMBL/GenBank/DDBJ whole genome shotgun (WGS) entry which is preliminary data.</text>
</comment>
<accession>A0A1F8DIT6</accession>
<dbReference type="EMBL" id="MGIL01000008">
    <property type="protein sequence ID" value="OGM88517.1"/>
    <property type="molecule type" value="Genomic_DNA"/>
</dbReference>
<evidence type="ECO:0000313" key="1">
    <source>
        <dbReference type="EMBL" id="OGM88517.1"/>
    </source>
</evidence>
<dbReference type="Proteomes" id="UP000177596">
    <property type="component" value="Unassembled WGS sequence"/>
</dbReference>
<gene>
    <name evidence="1" type="ORF">A2573_02935</name>
</gene>
<proteinExistence type="predicted"/>
<dbReference type="AlphaFoldDB" id="A0A1F8DIT6"/>
<protein>
    <submittedName>
        <fullName evidence="1">Uncharacterized protein</fullName>
    </submittedName>
</protein>
<name>A0A1F8DIT6_9BACT</name>
<sequence>MSIPERISGIIKDLSKRQKISPHNRLVNSFMYGFDNQDEAGREAFIRRLNGESLPTDPKLKDLISGRKSTSR</sequence>
<reference evidence="1 2" key="1">
    <citation type="journal article" date="2016" name="Nat. Commun.">
        <title>Thousands of microbial genomes shed light on interconnected biogeochemical processes in an aquifer system.</title>
        <authorList>
            <person name="Anantharaman K."/>
            <person name="Brown C.T."/>
            <person name="Hug L.A."/>
            <person name="Sharon I."/>
            <person name="Castelle C.J."/>
            <person name="Probst A.J."/>
            <person name="Thomas B.C."/>
            <person name="Singh A."/>
            <person name="Wilkins M.J."/>
            <person name="Karaoz U."/>
            <person name="Brodie E.L."/>
            <person name="Williams K.H."/>
            <person name="Hubbard S.S."/>
            <person name="Banfield J.F."/>
        </authorList>
    </citation>
    <scope>NUCLEOTIDE SEQUENCE [LARGE SCALE GENOMIC DNA]</scope>
</reference>
<organism evidence="1 2">
    <name type="scientific">Candidatus Woesebacteria bacterium RIFOXYD1_FULL_43_18</name>
    <dbReference type="NCBI Taxonomy" id="1802551"/>
    <lineage>
        <taxon>Bacteria</taxon>
        <taxon>Candidatus Woeseibacteriota</taxon>
    </lineage>
</organism>